<feature type="transmembrane region" description="Helical" evidence="1">
    <location>
        <begin position="73"/>
        <end position="95"/>
    </location>
</feature>
<comment type="caution">
    <text evidence="2">The sequence shown here is derived from an EMBL/GenBank/DDBJ whole genome shotgun (WGS) entry which is preliminary data.</text>
</comment>
<feature type="transmembrane region" description="Helical" evidence="1">
    <location>
        <begin position="125"/>
        <end position="147"/>
    </location>
</feature>
<feature type="transmembrane region" description="Helical" evidence="1">
    <location>
        <begin position="7"/>
        <end position="26"/>
    </location>
</feature>
<feature type="transmembrane region" description="Helical" evidence="1">
    <location>
        <begin position="38"/>
        <end position="61"/>
    </location>
</feature>
<dbReference type="EMBL" id="JBICRM010000007">
    <property type="protein sequence ID" value="MFG1704379.1"/>
    <property type="molecule type" value="Genomic_DNA"/>
</dbReference>
<feature type="transmembrane region" description="Helical" evidence="1">
    <location>
        <begin position="177"/>
        <end position="195"/>
    </location>
</feature>
<dbReference type="RefSeq" id="WP_393165355.1">
    <property type="nucleotide sequence ID" value="NZ_JBICRM010000007.1"/>
</dbReference>
<keyword evidence="1" id="KW-0812">Transmembrane</keyword>
<protein>
    <submittedName>
        <fullName evidence="2">Uncharacterized protein</fullName>
    </submittedName>
</protein>
<proteinExistence type="predicted"/>
<dbReference type="Proteomes" id="UP001603978">
    <property type="component" value="Unassembled WGS sequence"/>
</dbReference>
<evidence type="ECO:0000313" key="3">
    <source>
        <dbReference type="Proteomes" id="UP001603978"/>
    </source>
</evidence>
<gene>
    <name evidence="2" type="ORF">ACFLIM_14400</name>
</gene>
<keyword evidence="1" id="KW-0472">Membrane</keyword>
<feature type="transmembrane region" description="Helical" evidence="1">
    <location>
        <begin position="154"/>
        <end position="171"/>
    </location>
</feature>
<keyword evidence="3" id="KW-1185">Reference proteome</keyword>
<evidence type="ECO:0000313" key="2">
    <source>
        <dbReference type="EMBL" id="MFG1704379.1"/>
    </source>
</evidence>
<organism evidence="2 3">
    <name type="scientific">Nonomuraea marmarensis</name>
    <dbReference type="NCBI Taxonomy" id="3351344"/>
    <lineage>
        <taxon>Bacteria</taxon>
        <taxon>Bacillati</taxon>
        <taxon>Actinomycetota</taxon>
        <taxon>Actinomycetes</taxon>
        <taxon>Streptosporangiales</taxon>
        <taxon>Streptosporangiaceae</taxon>
        <taxon>Nonomuraea</taxon>
    </lineage>
</organism>
<sequence length="220" mass="22373">MNPANRFALASFTAGPAALLCGWLLMRPIDGDLVPGPWWTAAHAVWLAGYLMFAVMTLALRGLARPMTGGRRVAVEVSVAVALFSVAANVAQLAIDLYAGFTAADGEAMRAVFAQVKAYPGVEPVIYSVGPQLFFAALPALAVVLAVSRRVTTVSAVVTAAGVVVLAVGMFQAGRDSALVAVGMALMWLGTLLLGRGPSPAAGGQGDSVAALPAAGRPGN</sequence>
<keyword evidence="1" id="KW-1133">Transmembrane helix</keyword>
<name>A0ABW7ADY2_9ACTN</name>
<reference evidence="2 3" key="1">
    <citation type="submission" date="2024-10" db="EMBL/GenBank/DDBJ databases">
        <authorList>
            <person name="Topkara A.R."/>
            <person name="Saygin H."/>
        </authorList>
    </citation>
    <scope>NUCLEOTIDE SEQUENCE [LARGE SCALE GENOMIC DNA]</scope>
    <source>
        <strain evidence="2 3">M3C6</strain>
    </source>
</reference>
<evidence type="ECO:0000256" key="1">
    <source>
        <dbReference type="SAM" id="Phobius"/>
    </source>
</evidence>
<accession>A0ABW7ADY2</accession>